<accession>A0A8J4E3J4</accession>
<feature type="domain" description="Pyrrolo-quinoline quinone repeat" evidence="1">
    <location>
        <begin position="217"/>
        <end position="330"/>
    </location>
</feature>
<protein>
    <recommendedName>
        <fullName evidence="1">Pyrrolo-quinoline quinone repeat domain-containing protein</fullName>
    </recommendedName>
</protein>
<dbReference type="SUPFAM" id="SSF50998">
    <property type="entry name" value="Quinoprotein alcohol dehydrogenase-like"/>
    <property type="match status" value="1"/>
</dbReference>
<dbReference type="InterPro" id="IPR002372">
    <property type="entry name" value="PQQ_rpt_dom"/>
</dbReference>
<dbReference type="Gene3D" id="2.140.10.10">
    <property type="entry name" value="Quinoprotein alcohol dehydrogenase-like superfamily"/>
    <property type="match status" value="1"/>
</dbReference>
<dbReference type="Proteomes" id="UP000612585">
    <property type="component" value="Unassembled WGS sequence"/>
</dbReference>
<reference evidence="2" key="1">
    <citation type="submission" date="2021-01" db="EMBL/GenBank/DDBJ databases">
        <title>Whole genome shotgun sequence of Virgisporangium aurantiacum NBRC 16421.</title>
        <authorList>
            <person name="Komaki H."/>
            <person name="Tamura T."/>
        </authorList>
    </citation>
    <scope>NUCLEOTIDE SEQUENCE</scope>
    <source>
        <strain evidence="2">NBRC 16421</strain>
    </source>
</reference>
<organism evidence="2 3">
    <name type="scientific">Virgisporangium aurantiacum</name>
    <dbReference type="NCBI Taxonomy" id="175570"/>
    <lineage>
        <taxon>Bacteria</taxon>
        <taxon>Bacillati</taxon>
        <taxon>Actinomycetota</taxon>
        <taxon>Actinomycetes</taxon>
        <taxon>Micromonosporales</taxon>
        <taxon>Micromonosporaceae</taxon>
        <taxon>Virgisporangium</taxon>
    </lineage>
</organism>
<keyword evidence="3" id="KW-1185">Reference proteome</keyword>
<dbReference type="InterPro" id="IPR011047">
    <property type="entry name" value="Quinoprotein_ADH-like_sf"/>
</dbReference>
<evidence type="ECO:0000313" key="3">
    <source>
        <dbReference type="Proteomes" id="UP000612585"/>
    </source>
</evidence>
<sequence length="473" mass="50480">MGGAVIELGYAQPWEPEPEPPPRWPPRPPTWLVPALVAAVTLLTLGAAATPRQWDPVLSQRDQNTSLHFGADDTAYLTTQRIRSGRLQAYRPGRAGALWTANFPGGYPVPVLDADPTLLTMTVYDPAPDGQATGNAVQGRDPRTGHMLWTRPGTGLLGIGADVAVVTDRQEGGGAVPGPATFDRLGLDPGADVVVLDPVDGSVISTRRAAAPDWPAGRIEAVDRRTGRSRWTRTVAPDVLIGTEEVPAGRAPRVVELALDGRLRLSDPATGETRHETRLGLVGRPLHVSVTGGVVVVHQQPPAGEPRVSVAYDLATGTTSWSQDTQTTSFCGERYRCASEPGTLTVTDLASGSVRFRGRSDLFMVNGDRLIVSWEAILPRPAGTQVYDLRTGRRSQDYRGWFLASFEDGASLLVQQTSGGTLLVSTVAHASGRVTMVGRATGWIGTASCTRGVRYAGCVGPSGVRIWRLPRET</sequence>
<name>A0A8J4E3J4_9ACTN</name>
<dbReference type="EMBL" id="BOPG01000050">
    <property type="protein sequence ID" value="GIJ60176.1"/>
    <property type="molecule type" value="Genomic_DNA"/>
</dbReference>
<evidence type="ECO:0000259" key="1">
    <source>
        <dbReference type="Pfam" id="PF13360"/>
    </source>
</evidence>
<gene>
    <name evidence="2" type="ORF">Vau01_076920</name>
</gene>
<evidence type="ECO:0000313" key="2">
    <source>
        <dbReference type="EMBL" id="GIJ60176.1"/>
    </source>
</evidence>
<dbReference type="RefSeq" id="WP_204004111.1">
    <property type="nucleotide sequence ID" value="NZ_BOPG01000050.1"/>
</dbReference>
<dbReference type="Pfam" id="PF13360">
    <property type="entry name" value="PQQ_2"/>
    <property type="match status" value="1"/>
</dbReference>
<comment type="caution">
    <text evidence="2">The sequence shown here is derived from an EMBL/GenBank/DDBJ whole genome shotgun (WGS) entry which is preliminary data.</text>
</comment>
<dbReference type="AlphaFoldDB" id="A0A8J4E3J4"/>
<proteinExistence type="predicted"/>